<dbReference type="InterPro" id="IPR013324">
    <property type="entry name" value="RNA_pol_sigma_r3/r4-like"/>
</dbReference>
<dbReference type="AlphaFoldDB" id="A0A7C5KEB6"/>
<comment type="caution">
    <text evidence="2">The sequence shown here is derived from an EMBL/GenBank/DDBJ whole genome shotgun (WGS) entry which is preliminary data.</text>
</comment>
<accession>A0A7C5KEB6</accession>
<name>A0A7C5KEB6_9BACT</name>
<dbReference type="PANTHER" id="PTHR37478">
    <property type="match status" value="1"/>
</dbReference>
<sequence>MYYYEIYFIIIGGVKIARPLKERRLFCLPAVKCFRPVDCISSCIIEDANVLSFEEMEALRLVDLENCDFQEASESMQVSASTFCRILKSARFKISQSVWFGKPFVISGGNYKTAEAGAVCGRRCKMCWKKEIKNSIKPKNKEGDG</sequence>
<protein>
    <submittedName>
        <fullName evidence="2">DUF134 domain-containing protein</fullName>
    </submittedName>
</protein>
<dbReference type="PANTHER" id="PTHR37478:SF2">
    <property type="entry name" value="UPF0251 PROTEIN TK0562"/>
    <property type="match status" value="1"/>
</dbReference>
<comment type="similarity">
    <text evidence="1">Belongs to the UPF0251 family.</text>
</comment>
<dbReference type="InterPro" id="IPR002852">
    <property type="entry name" value="UPF0251"/>
</dbReference>
<dbReference type="SUPFAM" id="SSF88659">
    <property type="entry name" value="Sigma3 and sigma4 domains of RNA polymerase sigma factors"/>
    <property type="match status" value="1"/>
</dbReference>
<reference evidence="2" key="1">
    <citation type="journal article" date="2020" name="mSystems">
        <title>Genome- and Community-Level Interaction Insights into Carbon Utilization and Element Cycling Functions of Hydrothermarchaeota in Hydrothermal Sediment.</title>
        <authorList>
            <person name="Zhou Z."/>
            <person name="Liu Y."/>
            <person name="Xu W."/>
            <person name="Pan J."/>
            <person name="Luo Z.H."/>
            <person name="Li M."/>
        </authorList>
    </citation>
    <scope>NUCLEOTIDE SEQUENCE [LARGE SCALE GENOMIC DNA]</scope>
    <source>
        <strain evidence="2">SpSt-1019</strain>
    </source>
</reference>
<organism evidence="2">
    <name type="scientific">Thermodesulfobium narugense</name>
    <dbReference type="NCBI Taxonomy" id="184064"/>
    <lineage>
        <taxon>Bacteria</taxon>
        <taxon>Pseudomonadati</taxon>
        <taxon>Thermodesulfobiota</taxon>
        <taxon>Thermodesulfobiia</taxon>
        <taxon>Thermodesulfobiales</taxon>
        <taxon>Thermodesulfobiaceae</taxon>
        <taxon>Thermodesulfobium</taxon>
    </lineage>
</organism>
<proteinExistence type="inferred from homology"/>
<gene>
    <name evidence="2" type="ORF">ENL70_01465</name>
</gene>
<evidence type="ECO:0000256" key="1">
    <source>
        <dbReference type="ARBA" id="ARBA00009350"/>
    </source>
</evidence>
<evidence type="ECO:0000313" key="2">
    <source>
        <dbReference type="EMBL" id="HHI65202.1"/>
    </source>
</evidence>
<dbReference type="EMBL" id="DRUY01000050">
    <property type="protein sequence ID" value="HHI65202.1"/>
    <property type="molecule type" value="Genomic_DNA"/>
</dbReference>
<dbReference type="Pfam" id="PF02001">
    <property type="entry name" value="DUF134"/>
    <property type="match status" value="1"/>
</dbReference>